<organism evidence="1 2">
    <name type="scientific">Staphylotrichum tortipilum</name>
    <dbReference type="NCBI Taxonomy" id="2831512"/>
    <lineage>
        <taxon>Eukaryota</taxon>
        <taxon>Fungi</taxon>
        <taxon>Dikarya</taxon>
        <taxon>Ascomycota</taxon>
        <taxon>Pezizomycotina</taxon>
        <taxon>Sordariomycetes</taxon>
        <taxon>Sordariomycetidae</taxon>
        <taxon>Sordariales</taxon>
        <taxon>Chaetomiaceae</taxon>
        <taxon>Staphylotrichum</taxon>
    </lineage>
</organism>
<dbReference type="AlphaFoldDB" id="A0AAN6MJ78"/>
<evidence type="ECO:0000313" key="1">
    <source>
        <dbReference type="EMBL" id="KAK3901891.1"/>
    </source>
</evidence>
<accession>A0AAN6MJ78</accession>
<dbReference type="EMBL" id="MU855548">
    <property type="protein sequence ID" value="KAK3901891.1"/>
    <property type="molecule type" value="Genomic_DNA"/>
</dbReference>
<protein>
    <submittedName>
        <fullName evidence="1">Uncharacterized protein</fullName>
    </submittedName>
</protein>
<proteinExistence type="predicted"/>
<evidence type="ECO:0000313" key="2">
    <source>
        <dbReference type="Proteomes" id="UP001303889"/>
    </source>
</evidence>
<comment type="caution">
    <text evidence="1">The sequence shown here is derived from an EMBL/GenBank/DDBJ whole genome shotgun (WGS) entry which is preliminary data.</text>
</comment>
<reference evidence="1" key="1">
    <citation type="journal article" date="2023" name="Mol. Phylogenet. Evol.">
        <title>Genome-scale phylogeny and comparative genomics of the fungal order Sordariales.</title>
        <authorList>
            <person name="Hensen N."/>
            <person name="Bonometti L."/>
            <person name="Westerberg I."/>
            <person name="Brannstrom I.O."/>
            <person name="Guillou S."/>
            <person name="Cros-Aarteil S."/>
            <person name="Calhoun S."/>
            <person name="Haridas S."/>
            <person name="Kuo A."/>
            <person name="Mondo S."/>
            <person name="Pangilinan J."/>
            <person name="Riley R."/>
            <person name="LaButti K."/>
            <person name="Andreopoulos B."/>
            <person name="Lipzen A."/>
            <person name="Chen C."/>
            <person name="Yan M."/>
            <person name="Daum C."/>
            <person name="Ng V."/>
            <person name="Clum A."/>
            <person name="Steindorff A."/>
            <person name="Ohm R.A."/>
            <person name="Martin F."/>
            <person name="Silar P."/>
            <person name="Natvig D.O."/>
            <person name="Lalanne C."/>
            <person name="Gautier V."/>
            <person name="Ament-Velasquez S.L."/>
            <person name="Kruys A."/>
            <person name="Hutchinson M.I."/>
            <person name="Powell A.J."/>
            <person name="Barry K."/>
            <person name="Miller A.N."/>
            <person name="Grigoriev I.V."/>
            <person name="Debuchy R."/>
            <person name="Gladieux P."/>
            <person name="Hiltunen Thoren M."/>
            <person name="Johannesson H."/>
        </authorList>
    </citation>
    <scope>NUCLEOTIDE SEQUENCE</scope>
    <source>
        <strain evidence="1">CBS 103.79</strain>
    </source>
</reference>
<dbReference type="Proteomes" id="UP001303889">
    <property type="component" value="Unassembled WGS sequence"/>
</dbReference>
<reference evidence="1" key="2">
    <citation type="submission" date="2023-05" db="EMBL/GenBank/DDBJ databases">
        <authorList>
            <consortium name="Lawrence Berkeley National Laboratory"/>
            <person name="Steindorff A."/>
            <person name="Hensen N."/>
            <person name="Bonometti L."/>
            <person name="Westerberg I."/>
            <person name="Brannstrom I.O."/>
            <person name="Guillou S."/>
            <person name="Cros-Aarteil S."/>
            <person name="Calhoun S."/>
            <person name="Haridas S."/>
            <person name="Kuo A."/>
            <person name="Mondo S."/>
            <person name="Pangilinan J."/>
            <person name="Riley R."/>
            <person name="Labutti K."/>
            <person name="Andreopoulos B."/>
            <person name="Lipzen A."/>
            <person name="Chen C."/>
            <person name="Yanf M."/>
            <person name="Daum C."/>
            <person name="Ng V."/>
            <person name="Clum A."/>
            <person name="Ohm R."/>
            <person name="Martin F."/>
            <person name="Silar P."/>
            <person name="Natvig D."/>
            <person name="Lalanne C."/>
            <person name="Gautier V."/>
            <person name="Ament-Velasquez S.L."/>
            <person name="Kruys A."/>
            <person name="Hutchinson M.I."/>
            <person name="Powell A.J."/>
            <person name="Barry K."/>
            <person name="Miller A.N."/>
            <person name="Grigoriev I.V."/>
            <person name="Debuchy R."/>
            <person name="Gladieux P."/>
            <person name="Thoren M.H."/>
            <person name="Johannesson H."/>
        </authorList>
    </citation>
    <scope>NUCLEOTIDE SEQUENCE</scope>
    <source>
        <strain evidence="1">CBS 103.79</strain>
    </source>
</reference>
<keyword evidence="2" id="KW-1185">Reference proteome</keyword>
<gene>
    <name evidence="1" type="ORF">C8A05DRAFT_34426</name>
</gene>
<sequence length="70" mass="7220">MNTALQLSGEGQPTEGATYSLDQYIGSNGGVTERLLGDLDLADIVSRAQAVQGEADRLADAITQPSQGPS</sequence>
<name>A0AAN6MJ78_9PEZI</name>